<dbReference type="AlphaFoldDB" id="S7ZZB3"/>
<name>S7ZZB3_DACHA</name>
<evidence type="ECO:0000256" key="1">
    <source>
        <dbReference type="SAM" id="Phobius"/>
    </source>
</evidence>
<dbReference type="Pfam" id="PF26616">
    <property type="entry name" value="CorA-like"/>
    <property type="match status" value="1"/>
</dbReference>
<dbReference type="HOGENOM" id="CLU_029947_3_0_1"/>
<feature type="transmembrane region" description="Helical" evidence="1">
    <location>
        <begin position="472"/>
        <end position="493"/>
    </location>
</feature>
<dbReference type="EMBL" id="AQGS01001030">
    <property type="protein sequence ID" value="EPS35779.1"/>
    <property type="molecule type" value="Genomic_DNA"/>
</dbReference>
<comment type="caution">
    <text evidence="3">The sequence shown here is derived from an EMBL/GenBank/DDBJ whole genome shotgun (WGS) entry which is preliminary data.</text>
</comment>
<dbReference type="STRING" id="1284197.S7ZZB3"/>
<dbReference type="Gene3D" id="1.20.58.340">
    <property type="entry name" value="Magnesium transport protein CorA, transmembrane region"/>
    <property type="match status" value="1"/>
</dbReference>
<evidence type="ECO:0000313" key="4">
    <source>
        <dbReference type="Proteomes" id="UP000015100"/>
    </source>
</evidence>
<keyword evidence="1" id="KW-0472">Membrane</keyword>
<dbReference type="OrthoDB" id="5396681at2759"/>
<dbReference type="OMA" id="CISEEHF"/>
<reference evidence="4" key="2">
    <citation type="submission" date="2013-04" db="EMBL/GenBank/DDBJ databases">
        <title>Genomic mechanisms accounting for the adaptation to parasitism in nematode-trapping fungi.</title>
        <authorList>
            <person name="Ahren D.G."/>
        </authorList>
    </citation>
    <scope>NUCLEOTIDE SEQUENCE [LARGE SCALE GENOMIC DNA]</scope>
    <source>
        <strain evidence="4">CBS 200.50</strain>
    </source>
</reference>
<reference evidence="3 4" key="1">
    <citation type="journal article" date="2013" name="PLoS Genet.">
        <title>Genomic mechanisms accounting for the adaptation to parasitism in nematode-trapping fungi.</title>
        <authorList>
            <person name="Meerupati T."/>
            <person name="Andersson K.M."/>
            <person name="Friman E."/>
            <person name="Kumar D."/>
            <person name="Tunlid A."/>
            <person name="Ahren D."/>
        </authorList>
    </citation>
    <scope>NUCLEOTIDE SEQUENCE [LARGE SCALE GENOMIC DNA]</scope>
    <source>
        <strain evidence="3 4">CBS 200.50</strain>
    </source>
</reference>
<accession>S7ZZB3</accession>
<dbReference type="InterPro" id="IPR058257">
    <property type="entry name" value="CorA-like_dom"/>
</dbReference>
<dbReference type="Proteomes" id="UP000015100">
    <property type="component" value="Unassembled WGS sequence"/>
</dbReference>
<evidence type="ECO:0000259" key="2">
    <source>
        <dbReference type="Pfam" id="PF26616"/>
    </source>
</evidence>
<dbReference type="eggNOG" id="ENOG502SAW2">
    <property type="taxonomic scope" value="Eukaryota"/>
</dbReference>
<keyword evidence="4" id="KW-1185">Reference proteome</keyword>
<keyword evidence="1" id="KW-1133">Transmembrane helix</keyword>
<feature type="domain" description="CorA-like transporter" evidence="2">
    <location>
        <begin position="36"/>
        <end position="278"/>
    </location>
</feature>
<feature type="transmembrane region" description="Helical" evidence="1">
    <location>
        <begin position="431"/>
        <end position="452"/>
    </location>
</feature>
<keyword evidence="1" id="KW-0812">Transmembrane</keyword>
<evidence type="ECO:0000313" key="3">
    <source>
        <dbReference type="EMBL" id="EPS35779.1"/>
    </source>
</evidence>
<organism evidence="3 4">
    <name type="scientific">Dactylellina haptotyla (strain CBS 200.50)</name>
    <name type="common">Nematode-trapping fungus</name>
    <name type="synonym">Monacrosporium haptotylum</name>
    <dbReference type="NCBI Taxonomy" id="1284197"/>
    <lineage>
        <taxon>Eukaryota</taxon>
        <taxon>Fungi</taxon>
        <taxon>Dikarya</taxon>
        <taxon>Ascomycota</taxon>
        <taxon>Pezizomycotina</taxon>
        <taxon>Orbiliomycetes</taxon>
        <taxon>Orbiliales</taxon>
        <taxon>Orbiliaceae</taxon>
        <taxon>Dactylellina</taxon>
    </lineage>
</organism>
<sequence length="516" mass="59102">MATPNRVPGYPSQWSAILKRGVEGTVNRKQRFEYRDIRALTNRIDQLSVKLFGSEIDCDICEVTEKGISPKQIRSESELNEYLEKTDETIAQAQGSYNTQILYFYQTHSWGRLLASEACFQKVISNFDTFPDFLDVLTSFGSKDGPIDEIHSSYKFATFTEPPRIPGRLRISFFSECCYVLKYVDLHNRLAEKDRPWSIRQIGVYQKYDHDNDRGTCILIQPPTSLTDTLSNVLGDPQEADLRKVFCLDWTKFHLRCLGAIRDHWRDYINSLDAKVISMAGRLRFSKVDEKGILNRNHQQFAAFSNLQDLEEINDELLRIRHVLDLNITVMEAMKSHLDDLDPNMNPSQMNLAIRTFREAIDIITIEFKFHIKATSSVYERSARILSTLRDAITIQDSHTMKILALIRNEGNIATEKLTWETIRETRTMKILAILALVFLPATFTSGLFSMGYISVSSVTNGLLKVQVQNEFYLFLAITFSLMVATIGTWVAWELNQSRKTKNPTQNISANISLGA</sequence>
<protein>
    <recommendedName>
        <fullName evidence="2">CorA-like transporter domain-containing protein</fullName>
    </recommendedName>
</protein>
<proteinExistence type="predicted"/>
<gene>
    <name evidence="3" type="ORF">H072_10700</name>
</gene>